<comment type="similarity">
    <text evidence="1">Belongs to the universal ribosomal protein uS10 family.</text>
</comment>
<evidence type="ECO:0000256" key="1">
    <source>
        <dbReference type="ARBA" id="ARBA00007102"/>
    </source>
</evidence>
<dbReference type="Pfam" id="PF00338">
    <property type="entry name" value="Ribosomal_S10"/>
    <property type="match status" value="1"/>
</dbReference>
<evidence type="ECO:0000256" key="2">
    <source>
        <dbReference type="ARBA" id="ARBA00022980"/>
    </source>
</evidence>
<dbReference type="AlphaFoldDB" id="A0A3N4IRJ3"/>
<dbReference type="Proteomes" id="UP000275078">
    <property type="component" value="Unassembled WGS sequence"/>
</dbReference>
<dbReference type="Gene3D" id="3.30.70.600">
    <property type="entry name" value="Ribosomal protein S10 domain"/>
    <property type="match status" value="1"/>
</dbReference>
<dbReference type="OrthoDB" id="366214at2759"/>
<feature type="compositionally biased region" description="Polar residues" evidence="7">
    <location>
        <begin position="435"/>
        <end position="455"/>
    </location>
</feature>
<dbReference type="PANTHER" id="PTHR11700">
    <property type="entry name" value="30S RIBOSOMAL PROTEIN S10 FAMILY MEMBER"/>
    <property type="match status" value="1"/>
</dbReference>
<dbReference type="InterPro" id="IPR036838">
    <property type="entry name" value="Ribosomal_uS10_dom_sf"/>
</dbReference>
<feature type="compositionally biased region" description="Low complexity" evidence="7">
    <location>
        <begin position="463"/>
        <end position="483"/>
    </location>
</feature>
<dbReference type="GO" id="GO:0005840">
    <property type="term" value="C:ribosome"/>
    <property type="evidence" value="ECO:0007669"/>
    <property type="project" value="UniProtKB-KW"/>
</dbReference>
<keyword evidence="2" id="KW-0689">Ribosomal protein</keyword>
<evidence type="ECO:0000313" key="10">
    <source>
        <dbReference type="Proteomes" id="UP000275078"/>
    </source>
</evidence>
<feature type="domain" description="Small ribosomal subunit protein uS10" evidence="8">
    <location>
        <begin position="102"/>
        <end position="199"/>
    </location>
</feature>
<dbReference type="EMBL" id="ML119660">
    <property type="protein sequence ID" value="RPA84204.1"/>
    <property type="molecule type" value="Genomic_DNA"/>
</dbReference>
<dbReference type="SUPFAM" id="SSF54999">
    <property type="entry name" value="Ribosomal protein S10"/>
    <property type="match status" value="1"/>
</dbReference>
<evidence type="ECO:0000256" key="7">
    <source>
        <dbReference type="SAM" id="MobiDB-lite"/>
    </source>
</evidence>
<keyword evidence="3" id="KW-0687">Ribonucleoprotein</keyword>
<feature type="compositionally biased region" description="Basic and acidic residues" evidence="7">
    <location>
        <begin position="357"/>
        <end position="367"/>
    </location>
</feature>
<evidence type="ECO:0000259" key="8">
    <source>
        <dbReference type="SMART" id="SM01403"/>
    </source>
</evidence>
<accession>A0A3N4IRJ3</accession>
<name>A0A3N4IRJ3_ASCIM</name>
<dbReference type="InterPro" id="IPR027486">
    <property type="entry name" value="Ribosomal_uS10_dom"/>
</dbReference>
<reference evidence="9 10" key="1">
    <citation type="journal article" date="2018" name="Nat. Ecol. Evol.">
        <title>Pezizomycetes genomes reveal the molecular basis of ectomycorrhizal truffle lifestyle.</title>
        <authorList>
            <person name="Murat C."/>
            <person name="Payen T."/>
            <person name="Noel B."/>
            <person name="Kuo A."/>
            <person name="Morin E."/>
            <person name="Chen J."/>
            <person name="Kohler A."/>
            <person name="Krizsan K."/>
            <person name="Balestrini R."/>
            <person name="Da Silva C."/>
            <person name="Montanini B."/>
            <person name="Hainaut M."/>
            <person name="Levati E."/>
            <person name="Barry K.W."/>
            <person name="Belfiori B."/>
            <person name="Cichocki N."/>
            <person name="Clum A."/>
            <person name="Dockter R.B."/>
            <person name="Fauchery L."/>
            <person name="Guy J."/>
            <person name="Iotti M."/>
            <person name="Le Tacon F."/>
            <person name="Lindquist E.A."/>
            <person name="Lipzen A."/>
            <person name="Malagnac F."/>
            <person name="Mello A."/>
            <person name="Molinier V."/>
            <person name="Miyauchi S."/>
            <person name="Poulain J."/>
            <person name="Riccioni C."/>
            <person name="Rubini A."/>
            <person name="Sitrit Y."/>
            <person name="Splivallo R."/>
            <person name="Traeger S."/>
            <person name="Wang M."/>
            <person name="Zifcakova L."/>
            <person name="Wipf D."/>
            <person name="Zambonelli A."/>
            <person name="Paolocci F."/>
            <person name="Nowrousian M."/>
            <person name="Ottonello S."/>
            <person name="Baldrian P."/>
            <person name="Spatafora J.W."/>
            <person name="Henrissat B."/>
            <person name="Nagy L.G."/>
            <person name="Aury J.M."/>
            <person name="Wincker P."/>
            <person name="Grigoriev I.V."/>
            <person name="Bonfante P."/>
            <person name="Martin F.M."/>
        </authorList>
    </citation>
    <scope>NUCLEOTIDE SEQUENCE [LARGE SCALE GENOMIC DNA]</scope>
    <source>
        <strain evidence="9 10">RN42</strain>
    </source>
</reference>
<organism evidence="9 10">
    <name type="scientific">Ascobolus immersus RN42</name>
    <dbReference type="NCBI Taxonomy" id="1160509"/>
    <lineage>
        <taxon>Eukaryota</taxon>
        <taxon>Fungi</taxon>
        <taxon>Dikarya</taxon>
        <taxon>Ascomycota</taxon>
        <taxon>Pezizomycotina</taxon>
        <taxon>Pezizomycetes</taxon>
        <taxon>Pezizales</taxon>
        <taxon>Ascobolaceae</taxon>
        <taxon>Ascobolus</taxon>
    </lineage>
</organism>
<dbReference type="SMART" id="SM01403">
    <property type="entry name" value="Ribosomal_S10"/>
    <property type="match status" value="1"/>
</dbReference>
<dbReference type="GO" id="GO:1990904">
    <property type="term" value="C:ribonucleoprotein complex"/>
    <property type="evidence" value="ECO:0007669"/>
    <property type="project" value="UniProtKB-KW"/>
</dbReference>
<keyword evidence="10" id="KW-1185">Reference proteome</keyword>
<protein>
    <recommendedName>
        <fullName evidence="4">Small ribosomal subunit protein uS10m</fullName>
    </recommendedName>
    <alternativeName>
        <fullName evidence="5">37S ribosomal protein S10, mitochondrial</fullName>
    </alternativeName>
    <alternativeName>
        <fullName evidence="6">Mitochondrial ribosomal small subunit protein 10</fullName>
    </alternativeName>
</protein>
<dbReference type="GO" id="GO:0006412">
    <property type="term" value="P:translation"/>
    <property type="evidence" value="ECO:0007669"/>
    <property type="project" value="InterPro"/>
</dbReference>
<feature type="compositionally biased region" description="Low complexity" evidence="7">
    <location>
        <begin position="390"/>
        <end position="417"/>
    </location>
</feature>
<feature type="region of interest" description="Disordered" evidence="7">
    <location>
        <begin position="39"/>
        <end position="72"/>
    </location>
</feature>
<gene>
    <name evidence="9" type="ORF">BJ508DRAFT_412902</name>
</gene>
<evidence type="ECO:0000256" key="4">
    <source>
        <dbReference type="ARBA" id="ARBA00035261"/>
    </source>
</evidence>
<dbReference type="InterPro" id="IPR001848">
    <property type="entry name" value="Ribosomal_uS10"/>
</dbReference>
<feature type="compositionally biased region" description="Low complexity" evidence="7">
    <location>
        <begin position="290"/>
        <end position="315"/>
    </location>
</feature>
<dbReference type="STRING" id="1160509.A0A3N4IRJ3"/>
<dbReference type="GO" id="GO:0003735">
    <property type="term" value="F:structural constituent of ribosome"/>
    <property type="evidence" value="ECO:0007669"/>
    <property type="project" value="InterPro"/>
</dbReference>
<evidence type="ECO:0000256" key="5">
    <source>
        <dbReference type="ARBA" id="ARBA00042916"/>
    </source>
</evidence>
<evidence type="ECO:0000313" key="9">
    <source>
        <dbReference type="EMBL" id="RPA84204.1"/>
    </source>
</evidence>
<dbReference type="FunFam" id="3.30.70.600:FF:000003">
    <property type="entry name" value="30S ribosomal protein S10"/>
    <property type="match status" value="1"/>
</dbReference>
<dbReference type="HAMAP" id="MF_00508">
    <property type="entry name" value="Ribosomal_uS10"/>
    <property type="match status" value="1"/>
</dbReference>
<evidence type="ECO:0000256" key="6">
    <source>
        <dbReference type="ARBA" id="ARBA00078476"/>
    </source>
</evidence>
<feature type="compositionally biased region" description="Low complexity" evidence="7">
    <location>
        <begin position="58"/>
        <end position="68"/>
    </location>
</feature>
<evidence type="ECO:0000256" key="3">
    <source>
        <dbReference type="ARBA" id="ARBA00023274"/>
    </source>
</evidence>
<sequence>MFARGTARALAGGLRTGLGVKPLPSQLALAPSISVRRESTTRDSIASRFPQNEAPEYEVGPGVPAAEGGEAEKPHMRVPLSVQSIYYAPLKREAKYGIPVCDLQVRSYSLRQLEFQCDFALRAAYYLNLPVKGPVPLPKKVQRWTVPRSHFIFKKSQENYERITYKRLIQVLDGHPETVQVWLAYIRKNQIYGTGMKANVWGIEGLDVTKRMDEAVKDLPLIPKPDHVSYVQLPENSALKIHNQKVKDDAERILAQYRQGEFLEEVEEKEKAPEAPATPKAAAPKEEAPVKAPESTPAPEAKAAPTPAPEAKAAPTPAPKPEVKATPAPTPKPETKEAAAPAPKPEAKATPAPAPKAEVKPTPKPETKAAPTPAPKAEAKATPAPKPEAKAAPAPKAEAAPTPKAAPAPKAEAAPTPKAAPSPATPEGRIYETVAASQVLTPSATSPANKSTSSAPPTPKIDPAAPGVDAKHAAAAAAPSTPKSPAPKKD</sequence>
<feature type="region of interest" description="Disordered" evidence="7">
    <location>
        <begin position="265"/>
        <end position="490"/>
    </location>
</feature>
<proteinExistence type="inferred from homology"/>